<protein>
    <recommendedName>
        <fullName evidence="2">Sacsin/Nov domain-containing protein</fullName>
    </recommendedName>
</protein>
<dbReference type="Proteomes" id="UP000683000">
    <property type="component" value="Unassembled WGS sequence"/>
</dbReference>
<feature type="region of interest" description="Disordered" evidence="1">
    <location>
        <begin position="1435"/>
        <end position="1509"/>
    </location>
</feature>
<dbReference type="InterPro" id="IPR022155">
    <property type="entry name" value="DUF3684"/>
</dbReference>
<feature type="domain" description="Sacsin/Nov" evidence="2">
    <location>
        <begin position="24"/>
        <end position="142"/>
    </location>
</feature>
<sequence>MADDRNALWLTGQDESVEVNQRALIDKVLARYSGEFTVFRELLQNSDDARASAVEIHFETAAYLRRKEGEQGNIDIPSLPNLGSTHVTQWTFRNNGITFRDEDWTRLRKIAEGNPDEEKIGAFGVGFYSLFSVTENPFVSSGGHGMQFYWKDNKDQLNVRRGDLPSKGTADPWTTFEMTLREAGPIPPAFDFMRFLTSSITFMVHLNDISVYFDEHRIGHIRKSPGVAKAVEPPRGLKRSSQSNIMNVKGVQSHPIRIKVEVMHAIYADGTEKRPLLEVLEPRKPKGGFFSSLVSALTTQSTPQPETPALPPHPPKDPAELHDMNVTLTVFTAEVDVKVDKKLSAELLRSTKKNPPMRLEYDLIYTGKDEYDQSLADDKNQPVACGSIFQGLRADLNGFVMLMLTLRGHATGQTTGIGGHMASRFIPTVERESIDLVDRNVAVWNKELLYVGGFLARTAYELELSNIQNLWEGAAKSNGTLDFRPPQELEDWLLQRFIHVLKFFTFHHSTPSSEVSGLLEASFYGCSSMPLRLLSSSGVRGAPDIREFDPVFSTFLKHLPVLPQSVIQEGARTIKALQAQGMLSPITFIDVLQELRQHPLSEEELIACLKWWTGLKQDNSDVNMVQIRVRLLNVAVLSGADGRVLPLSSVQYFINTKTLGTHIPSDGPLPVTLMPLNITKHFMPTELTGFNWREFTIIDWLQHVSQADVMSANPDHDFTKSVVWAERVLTILSRVWPSLSNEMHTSAKKVFAKKKCIPTSCGLTSPELSYFSNTNVTLFGDLPLVQFPSGFVIKGQMEKLLSFIGVRKHVDLQLVFDRMVKTGDWSISDLVGYLVQVRDTLTNEELARLASTAAFPKEGAPSAGGKKKLRYCAQDLYEPVDIFRQLELPILDWGVKSKWRNNSEEAKLLYRLGLRRIPPLETTVTLCSSSDASVRMSAFKYLCDNIPSKYPDYNPDNFGHTAFIPAEGEDGTHLGRLGEVFSGTQWKVLGFSVVQDSCREAAVSKLGIQPHPPTSMLLSLLEKTPPPNEATARQWFEILAERISNFTQPQLTILSKLPIVPTKGSGTQQLRWLMPTQCYLGDGTKGEFHSKLFAFVDFGPVANRFLSACGSKSEPSIDEVAEILIFDPKKFYALSGGYENFLAELRNLAVNSHAITIGTISKMKISPILLGMRRQRASKTSLDKAVLAEWDEEGWEDLHDLRKPSEIVIADDTNAYQLFGDSIFAAPQEDLLESFYASLGSRRLSTVVREEYKVSNEKSDTKIASDVRALVLERLPLFLHEHTHTRTKVSLSWLSGAHNFKVKVFAKLVVSKTLGVGSGKTTRTLDASAAAKRVGSGPIELWLSYSAQVDMYEVATALCRLLFEKAKVNDTLLFMTILSTDLKALRRRGYNVDKILKQQQQDRKLAEEARGSRYIGAEVTDSAATLVPQPVALQPLRANYPDSTATRSKSPTRPGLPGGWGSAPGSSSPSTIPPPAATPSIPEQPLNELGTTPPPIPPSNPQPTNNVYPINSALQNLRRKLVSHLPSSSEIVRSTPSPQPTQNTRHVTPQSNIRANVDMAINACKPEEGTLLHNRKKMEIVKESLNEGYCDTSGQVGNLELLGKMGDVRVFVTKDVADADTFMTRMRDPLARFIHVVTPLAQIYNLPMTSLHIFYDMVGGLIAFNRNGSIFLNLRFFEAWHDQDAKNGHQQQAQISWFFTIAHEIAHNLIEPHNSEHEFYFSAICEAHMLALSRLIGASEM</sequence>
<feature type="compositionally biased region" description="Polar residues" evidence="1">
    <location>
        <begin position="1525"/>
        <end position="1550"/>
    </location>
</feature>
<organism evidence="3 4">
    <name type="scientific">Boletus reticuloceps</name>
    <dbReference type="NCBI Taxonomy" id="495285"/>
    <lineage>
        <taxon>Eukaryota</taxon>
        <taxon>Fungi</taxon>
        <taxon>Dikarya</taxon>
        <taxon>Basidiomycota</taxon>
        <taxon>Agaricomycotina</taxon>
        <taxon>Agaricomycetes</taxon>
        <taxon>Agaricomycetidae</taxon>
        <taxon>Boletales</taxon>
        <taxon>Boletineae</taxon>
        <taxon>Boletaceae</taxon>
        <taxon>Boletoideae</taxon>
        <taxon>Boletus</taxon>
    </lineage>
</organism>
<dbReference type="Pfam" id="PF25794">
    <property type="entry name" value="SACS"/>
    <property type="match status" value="1"/>
</dbReference>
<dbReference type="PANTHER" id="PTHR47839">
    <property type="entry name" value="DOMAIN PROTEIN, PUTATIVE (AFU_ORTHOLOGUE AFUA_6G04830)-RELATED"/>
    <property type="match status" value="1"/>
</dbReference>
<evidence type="ECO:0000313" key="3">
    <source>
        <dbReference type="EMBL" id="KAG6380049.1"/>
    </source>
</evidence>
<evidence type="ECO:0000313" key="4">
    <source>
        <dbReference type="Proteomes" id="UP000683000"/>
    </source>
</evidence>
<dbReference type="InterPro" id="IPR058210">
    <property type="entry name" value="SACS/Nov_dom"/>
</dbReference>
<dbReference type="Gene3D" id="3.30.565.10">
    <property type="entry name" value="Histidine kinase-like ATPase, C-terminal domain"/>
    <property type="match status" value="1"/>
</dbReference>
<dbReference type="Pfam" id="PF12449">
    <property type="entry name" value="DUF3684"/>
    <property type="match status" value="1"/>
</dbReference>
<evidence type="ECO:0000256" key="1">
    <source>
        <dbReference type="SAM" id="MobiDB-lite"/>
    </source>
</evidence>
<dbReference type="PANTHER" id="PTHR47839:SF1">
    <property type="entry name" value="DOMAIN PROTEIN, PUTATIVE (AFU_ORTHOLOGUE AFUA_6G04830)-RELATED"/>
    <property type="match status" value="1"/>
</dbReference>
<proteinExistence type="predicted"/>
<name>A0A8I2YV73_9AGAM</name>
<feature type="compositionally biased region" description="Pro residues" evidence="1">
    <location>
        <begin position="1492"/>
        <end position="1501"/>
    </location>
</feature>
<gene>
    <name evidence="3" type="ORF">JVT61DRAFT_8129</name>
</gene>
<evidence type="ECO:0000259" key="2">
    <source>
        <dbReference type="Pfam" id="PF25794"/>
    </source>
</evidence>
<keyword evidence="4" id="KW-1185">Reference proteome</keyword>
<reference evidence="3" key="1">
    <citation type="submission" date="2021-03" db="EMBL/GenBank/DDBJ databases">
        <title>Evolutionary innovations through gain and loss of genes in the ectomycorrhizal Boletales.</title>
        <authorList>
            <person name="Wu G."/>
            <person name="Miyauchi S."/>
            <person name="Morin E."/>
            <person name="Yang Z.-L."/>
            <person name="Xu J."/>
            <person name="Martin F.M."/>
        </authorList>
    </citation>
    <scope>NUCLEOTIDE SEQUENCE</scope>
    <source>
        <strain evidence="3">BR01</strain>
    </source>
</reference>
<feature type="region of interest" description="Disordered" evidence="1">
    <location>
        <begin position="1523"/>
        <end position="1550"/>
    </location>
</feature>
<dbReference type="SUPFAM" id="SSF55874">
    <property type="entry name" value="ATPase domain of HSP90 chaperone/DNA topoisomerase II/histidine kinase"/>
    <property type="match status" value="1"/>
</dbReference>
<feature type="compositionally biased region" description="Polar residues" evidence="1">
    <location>
        <begin position="1441"/>
        <end position="1451"/>
    </location>
</feature>
<comment type="caution">
    <text evidence="3">The sequence shown here is derived from an EMBL/GenBank/DDBJ whole genome shotgun (WGS) entry which is preliminary data.</text>
</comment>
<accession>A0A8I2YV73</accession>
<dbReference type="EMBL" id="JAGFBS010000003">
    <property type="protein sequence ID" value="KAG6380049.1"/>
    <property type="molecule type" value="Genomic_DNA"/>
</dbReference>
<dbReference type="InterPro" id="IPR036890">
    <property type="entry name" value="HATPase_C_sf"/>
</dbReference>
<dbReference type="NCBIfam" id="NF047352">
    <property type="entry name" value="P_loop_sacsin"/>
    <property type="match status" value="1"/>
</dbReference>
<dbReference type="OrthoDB" id="10031156at2759"/>